<evidence type="ECO:0000256" key="1">
    <source>
        <dbReference type="ARBA" id="ARBA00022598"/>
    </source>
</evidence>
<feature type="region of interest" description="Disordered" evidence="2">
    <location>
        <begin position="133"/>
        <end position="181"/>
    </location>
</feature>
<feature type="domain" description="AMP-binding enzyme C-terminal" evidence="4">
    <location>
        <begin position="445"/>
        <end position="520"/>
    </location>
</feature>
<feature type="domain" description="AMP-dependent synthetase/ligase" evidence="3">
    <location>
        <begin position="37"/>
        <end position="365"/>
    </location>
</feature>
<dbReference type="InterPro" id="IPR042099">
    <property type="entry name" value="ANL_N_sf"/>
</dbReference>
<dbReference type="PANTHER" id="PTHR43352">
    <property type="entry name" value="ACETYL-COA SYNTHETASE"/>
    <property type="match status" value="1"/>
</dbReference>
<feature type="region of interest" description="Disordered" evidence="2">
    <location>
        <begin position="1"/>
        <end position="31"/>
    </location>
</feature>
<dbReference type="EMBL" id="JAELVF020000001">
    <property type="protein sequence ID" value="MBU7597084.1"/>
    <property type="molecule type" value="Genomic_DNA"/>
</dbReference>
<dbReference type="Pfam" id="PF00501">
    <property type="entry name" value="AMP-binding"/>
    <property type="match status" value="1"/>
</dbReference>
<evidence type="ECO:0000313" key="5">
    <source>
        <dbReference type="EMBL" id="MBU7597084.1"/>
    </source>
</evidence>
<organism evidence="5 6">
    <name type="scientific">Streptomyces tardus</name>
    <dbReference type="NCBI Taxonomy" id="2780544"/>
    <lineage>
        <taxon>Bacteria</taxon>
        <taxon>Bacillati</taxon>
        <taxon>Actinomycetota</taxon>
        <taxon>Actinomycetes</taxon>
        <taxon>Kitasatosporales</taxon>
        <taxon>Streptomycetaceae</taxon>
        <taxon>Streptomyces</taxon>
    </lineage>
</organism>
<accession>A0A949JIW7</accession>
<dbReference type="InterPro" id="IPR045851">
    <property type="entry name" value="AMP-bd_C_sf"/>
</dbReference>
<dbReference type="SUPFAM" id="SSF56801">
    <property type="entry name" value="Acetyl-CoA synthetase-like"/>
    <property type="match status" value="1"/>
</dbReference>
<dbReference type="Gene3D" id="3.30.300.30">
    <property type="match status" value="1"/>
</dbReference>
<dbReference type="Proteomes" id="UP000694501">
    <property type="component" value="Unassembled WGS sequence"/>
</dbReference>
<proteinExistence type="predicted"/>
<sequence length="532" mass="56261">MKPSDGTARHTAPVAPPHRTTGGSDAPAAPDLLSVLRQRAEHDGDRTALEHESVVLSWAELYARVQRARPALPAPTGERNRTGLLASNHPDTAVALLALIANAAEVVLYDARATAAEREQVAELGNVGHWYGASAATEPGGTPAGPLPDTDAHDTSARDTSATAHPGTAATREDGAGPDGAPAFIGLVTSGTGGLPKVVRKSWPVTLANSGAYAESAGYGPEDRLLCTTPLHHAYAFGASLLPALLSGATLVLAPHPPSPAGLARALRESRATVVQTVPFLYRAMLECGEPLEAPDLRFCLSAGEPLPPDLARAWRERVGAPVRNQYGATEFGQIAFAADDPEGPMRLMPGVTARLSDEDGNWLTDKDGRWLADAGPETVGDLHLRQQGAEVDYWGLPELGPAALREGWFRTGDTGRLPGPGLVEVRGRTDRRITVAGRKVDPDEVERAVLSMSGVSECRVSAAPAVPGRTGDAFVAFVAAEPAVTEIELRRHLARLLSPYKVPTRFHLTERLPRTGSGKVHMARLWQGVRA</sequence>
<keyword evidence="6" id="KW-1185">Reference proteome</keyword>
<protein>
    <submittedName>
        <fullName evidence="5">Acyl--CoA ligase</fullName>
    </submittedName>
</protein>
<dbReference type="Gene3D" id="3.40.50.12780">
    <property type="entry name" value="N-terminal domain of ligase-like"/>
    <property type="match status" value="1"/>
</dbReference>
<evidence type="ECO:0000259" key="4">
    <source>
        <dbReference type="Pfam" id="PF13193"/>
    </source>
</evidence>
<evidence type="ECO:0000256" key="2">
    <source>
        <dbReference type="SAM" id="MobiDB-lite"/>
    </source>
</evidence>
<dbReference type="AlphaFoldDB" id="A0A949JIW7"/>
<dbReference type="PANTHER" id="PTHR43352:SF1">
    <property type="entry name" value="ANTHRANILATE--COA LIGASE"/>
    <property type="match status" value="1"/>
</dbReference>
<reference evidence="5" key="1">
    <citation type="submission" date="2021-06" db="EMBL/GenBank/DDBJ databases">
        <title>Sequencing of actinobacteria type strains.</title>
        <authorList>
            <person name="Nguyen G.-S."/>
            <person name="Wentzel A."/>
        </authorList>
    </citation>
    <scope>NUCLEOTIDE SEQUENCE</scope>
    <source>
        <strain evidence="5">P38-E01</strain>
    </source>
</reference>
<dbReference type="InterPro" id="IPR025110">
    <property type="entry name" value="AMP-bd_C"/>
</dbReference>
<comment type="caution">
    <text evidence="5">The sequence shown here is derived from an EMBL/GenBank/DDBJ whole genome shotgun (WGS) entry which is preliminary data.</text>
</comment>
<dbReference type="CDD" id="cd04433">
    <property type="entry name" value="AFD_class_I"/>
    <property type="match status" value="1"/>
</dbReference>
<dbReference type="GO" id="GO:0044550">
    <property type="term" value="P:secondary metabolite biosynthetic process"/>
    <property type="evidence" value="ECO:0007669"/>
    <property type="project" value="TreeGrafter"/>
</dbReference>
<dbReference type="InterPro" id="IPR000873">
    <property type="entry name" value="AMP-dep_synth/lig_dom"/>
</dbReference>
<dbReference type="GO" id="GO:0016878">
    <property type="term" value="F:acid-thiol ligase activity"/>
    <property type="evidence" value="ECO:0007669"/>
    <property type="project" value="TreeGrafter"/>
</dbReference>
<gene>
    <name evidence="5" type="ORF">JGS22_005385</name>
</gene>
<keyword evidence="1 5" id="KW-0436">Ligase</keyword>
<dbReference type="RefSeq" id="WP_211041464.1">
    <property type="nucleotide sequence ID" value="NZ_JAELVF020000001.1"/>
</dbReference>
<evidence type="ECO:0000313" key="6">
    <source>
        <dbReference type="Proteomes" id="UP000694501"/>
    </source>
</evidence>
<evidence type="ECO:0000259" key="3">
    <source>
        <dbReference type="Pfam" id="PF00501"/>
    </source>
</evidence>
<dbReference type="Pfam" id="PF13193">
    <property type="entry name" value="AMP-binding_C"/>
    <property type="match status" value="1"/>
</dbReference>
<name>A0A949JIW7_9ACTN</name>